<keyword evidence="1" id="KW-0547">Nucleotide-binding</keyword>
<dbReference type="OrthoDB" id="409395at2759"/>
<name>A0A2B7Y6V4_POLH7</name>
<feature type="compositionally biased region" description="Polar residues" evidence="2">
    <location>
        <begin position="1037"/>
        <end position="1050"/>
    </location>
</feature>
<evidence type="ECO:0000259" key="5">
    <source>
        <dbReference type="Pfam" id="PF25396"/>
    </source>
</evidence>
<feature type="region of interest" description="Disordered" evidence="2">
    <location>
        <begin position="1037"/>
        <end position="1100"/>
    </location>
</feature>
<dbReference type="InterPro" id="IPR027417">
    <property type="entry name" value="P-loop_NTPase"/>
</dbReference>
<dbReference type="GO" id="GO:0004386">
    <property type="term" value="F:helicase activity"/>
    <property type="evidence" value="ECO:0007669"/>
    <property type="project" value="InterPro"/>
</dbReference>
<dbReference type="GO" id="GO:0031380">
    <property type="term" value="C:nuclear RNA-directed RNA polymerase complex"/>
    <property type="evidence" value="ECO:0007669"/>
    <property type="project" value="TreeGrafter"/>
</dbReference>
<keyword evidence="1" id="KW-0378">Hydrolase</keyword>
<protein>
    <recommendedName>
        <fullName evidence="8">Helicase ATP-binding domain-containing protein</fullName>
    </recommendedName>
</protein>
<evidence type="ECO:0000313" key="7">
    <source>
        <dbReference type="Proteomes" id="UP000224634"/>
    </source>
</evidence>
<evidence type="ECO:0000256" key="1">
    <source>
        <dbReference type="ARBA" id="ARBA00022806"/>
    </source>
</evidence>
<evidence type="ECO:0000313" key="6">
    <source>
        <dbReference type="EMBL" id="PGH16781.1"/>
    </source>
</evidence>
<dbReference type="PANTHER" id="PTHR10887">
    <property type="entry name" value="DNA2/NAM7 HELICASE FAMILY"/>
    <property type="match status" value="1"/>
</dbReference>
<dbReference type="InterPro" id="IPR045055">
    <property type="entry name" value="DNA2/NAM7-like"/>
</dbReference>
<reference evidence="6 7" key="1">
    <citation type="submission" date="2017-10" db="EMBL/GenBank/DDBJ databases">
        <title>Comparative genomics in systemic dimorphic fungi from Ajellomycetaceae.</title>
        <authorList>
            <person name="Munoz J.F."/>
            <person name="Mcewen J.G."/>
            <person name="Clay O.K."/>
            <person name="Cuomo C.A."/>
        </authorList>
    </citation>
    <scope>NUCLEOTIDE SEQUENCE [LARGE SCALE GENOMIC DNA]</scope>
    <source>
        <strain evidence="6 7">UAMH7299</strain>
    </source>
</reference>
<evidence type="ECO:0000259" key="3">
    <source>
        <dbReference type="Pfam" id="PF13086"/>
    </source>
</evidence>
<sequence length="1100" mass="122750">MKRSAEDLPAASADTISKAIRNYVEASRVPGPDNSWQGRPEIPTADEILATEDDSNDIEIPANLIRGPWPSSEVYLKAHYELLREDAVAPLRDAVAYVHIVGLTYAHSSVAVRVSFSTARAKKNIVWEYSKRLTTGTIVALTPSDDAFASKCVIAVVAARPLTGVKAEVPEIDLFFARAEEAEFDYQQEWLMVESRSGYYEASRHSLTALQKLSRESFPLSDYLCNLKAVVDTPKYIQGSPIMDMSSILGDERRYDLVDVLKGWPSAAPNVFDPSQWQALNQILTKELAIVQGPPGTGKTHVSIAALKALLANMKPGDPPIIIAAQTNHALDQLLRHVSQFEMQYVRLGGRSEDADIKKRTLFELKRKQNVPSIPGNLVGASIRKMRGLVEKISTLMAPFTVEKSHSPLPVSLFLDLGLISQAQHDSLLKGAEGWIHSGNQVDPMSTWLGQDRIAFKITYKTQNFGFAEDEVDMEYEQLKELEAEQGLDKEDFEALYGAYTSLEEGFIGRRQLPYYERAVHSEYLKYVDMWKIPTRYRGATYTVLQMRAKEIIRERFRELLTEYNTAAHHLKVGKWERDGKILQSAKIVGMTTTGLSKYRALVSSIKPRVILIEEAAQVIEAPLAVACIESLQHLILVGDHQQLQGQCAVRELEGEPFHLNVSMFERLVHNGIDFKRLTSQRRMAPEIRRVLNPIYSDLEDHATVLNRPGVPGMGGVNSFFFCHCWPESSDSLLSKYNDDEARMVVGFYLYLYLNGVPLEQITILTFYNGQRKKILKALRDNPLFLGQYVKVVTVDSYQGEENEIVLLSLVRSSESGSIGFLGIENRVCVALSRAKRGFYIFGNAESLSVANSLWWEVAKVMKSNPKRLGYHLPLACTKHGNKTFVKDPAKWGMTDGGCSLKCEEKLECGHQCPLRCHTIDHSQVRCKRKCPRQLPCGHACGGACCEGCRCTAAECNGVEEKRLVVQNRVPSARVTPPSMQQSRWPTPAEHAALVERYHDYANGGVEEADARLAVAASDLATQNYLSRADHEAYQSLFGSSSDDNTNNEPAVTAPQPPETMQVNGDGMRRRYVQYYTSDPAPSRPANAGGKQPNPLESLI</sequence>
<evidence type="ECO:0000259" key="4">
    <source>
        <dbReference type="Pfam" id="PF13087"/>
    </source>
</evidence>
<feature type="domain" description="DNA2/NAM7 helicase helicase" evidence="3">
    <location>
        <begin position="272"/>
        <end position="645"/>
    </location>
</feature>
<dbReference type="GO" id="GO:0031048">
    <property type="term" value="P:regulatory ncRNA-mediated heterochromatin formation"/>
    <property type="evidence" value="ECO:0007669"/>
    <property type="project" value="TreeGrafter"/>
</dbReference>
<dbReference type="AlphaFoldDB" id="A0A2B7Y6V4"/>
<keyword evidence="1" id="KW-0067">ATP-binding</keyword>
<feature type="domain" description="ZNFX1" evidence="5">
    <location>
        <begin position="98"/>
        <end position="196"/>
    </location>
</feature>
<dbReference type="InterPro" id="IPR057373">
    <property type="entry name" value="ZNFX1"/>
</dbReference>
<evidence type="ECO:0000256" key="2">
    <source>
        <dbReference type="SAM" id="MobiDB-lite"/>
    </source>
</evidence>
<dbReference type="Pfam" id="PF13087">
    <property type="entry name" value="AAA_12"/>
    <property type="match status" value="1"/>
</dbReference>
<gene>
    <name evidence="6" type="ORF">AJ80_05096</name>
</gene>
<dbReference type="InterPro" id="IPR041677">
    <property type="entry name" value="DNA2/NAM7_AAA_11"/>
</dbReference>
<dbReference type="InterPro" id="IPR041679">
    <property type="entry name" value="DNA2/NAM7-like_C"/>
</dbReference>
<dbReference type="Proteomes" id="UP000224634">
    <property type="component" value="Unassembled WGS sequence"/>
</dbReference>
<dbReference type="InterPro" id="IPR047187">
    <property type="entry name" value="SF1_C_Upf1"/>
</dbReference>
<organism evidence="6 7">
    <name type="scientific">Polytolypa hystricis (strain UAMH7299)</name>
    <dbReference type="NCBI Taxonomy" id="1447883"/>
    <lineage>
        <taxon>Eukaryota</taxon>
        <taxon>Fungi</taxon>
        <taxon>Dikarya</taxon>
        <taxon>Ascomycota</taxon>
        <taxon>Pezizomycotina</taxon>
        <taxon>Eurotiomycetes</taxon>
        <taxon>Eurotiomycetidae</taxon>
        <taxon>Onygenales</taxon>
        <taxon>Onygenales incertae sedis</taxon>
        <taxon>Polytolypa</taxon>
    </lineage>
</organism>
<evidence type="ECO:0008006" key="8">
    <source>
        <dbReference type="Google" id="ProtNLM"/>
    </source>
</evidence>
<dbReference type="FunFam" id="3.40.50.300:FF:001366">
    <property type="entry name" value="ATP binding protein, putative"/>
    <property type="match status" value="1"/>
</dbReference>
<feature type="domain" description="DNA2/NAM7 helicase-like C-terminal" evidence="4">
    <location>
        <begin position="660"/>
        <end position="845"/>
    </location>
</feature>
<dbReference type="Pfam" id="PF25396">
    <property type="entry name" value="ZNFX1"/>
    <property type="match status" value="1"/>
</dbReference>
<keyword evidence="1" id="KW-0347">Helicase</keyword>
<keyword evidence="7" id="KW-1185">Reference proteome</keyword>
<accession>A0A2B7Y6V4</accession>
<dbReference type="Gene3D" id="3.40.50.300">
    <property type="entry name" value="P-loop containing nucleotide triphosphate hydrolases"/>
    <property type="match status" value="3"/>
</dbReference>
<dbReference type="PANTHER" id="PTHR10887:SF341">
    <property type="entry name" value="NFX1-TYPE ZINC FINGER-CONTAINING PROTEIN 1"/>
    <property type="match status" value="1"/>
</dbReference>
<proteinExistence type="predicted"/>
<comment type="caution">
    <text evidence="6">The sequence shown here is derived from an EMBL/GenBank/DDBJ whole genome shotgun (WGS) entry which is preliminary data.</text>
</comment>
<dbReference type="STRING" id="1447883.A0A2B7Y6V4"/>
<dbReference type="SUPFAM" id="SSF52540">
    <property type="entry name" value="P-loop containing nucleoside triphosphate hydrolases"/>
    <property type="match status" value="1"/>
</dbReference>
<dbReference type="EMBL" id="PDNA01000071">
    <property type="protein sequence ID" value="PGH16781.1"/>
    <property type="molecule type" value="Genomic_DNA"/>
</dbReference>
<dbReference type="CDD" id="cd18808">
    <property type="entry name" value="SF1_C_Upf1"/>
    <property type="match status" value="1"/>
</dbReference>
<dbReference type="CDD" id="cd06008">
    <property type="entry name" value="NF-X1-zinc-finger"/>
    <property type="match status" value="1"/>
</dbReference>
<dbReference type="Pfam" id="PF13086">
    <property type="entry name" value="AAA_11"/>
    <property type="match status" value="1"/>
</dbReference>